<protein>
    <recommendedName>
        <fullName evidence="7">Enhancer of polycomb-like protein</fullName>
    </recommendedName>
</protein>
<dbReference type="Proteomes" id="UP000789706">
    <property type="component" value="Unassembled WGS sequence"/>
</dbReference>
<evidence type="ECO:0000256" key="8">
    <source>
        <dbReference type="SAM" id="MobiDB-lite"/>
    </source>
</evidence>
<feature type="compositionally biased region" description="Low complexity" evidence="8">
    <location>
        <begin position="762"/>
        <end position="772"/>
    </location>
</feature>
<feature type="compositionally biased region" description="Polar residues" evidence="8">
    <location>
        <begin position="667"/>
        <end position="685"/>
    </location>
</feature>
<evidence type="ECO:0000313" key="10">
    <source>
        <dbReference type="EMBL" id="CAG8475090.1"/>
    </source>
</evidence>
<feature type="compositionally biased region" description="Low complexity" evidence="8">
    <location>
        <begin position="1076"/>
        <end position="1096"/>
    </location>
</feature>
<keyword evidence="11" id="KW-1185">Reference proteome</keyword>
<evidence type="ECO:0000259" key="9">
    <source>
        <dbReference type="Pfam" id="PF10513"/>
    </source>
</evidence>
<accession>A0A9N8W8Z0</accession>
<evidence type="ECO:0000256" key="4">
    <source>
        <dbReference type="ARBA" id="ARBA00023163"/>
    </source>
</evidence>
<evidence type="ECO:0000256" key="6">
    <source>
        <dbReference type="ARBA" id="ARBA00025513"/>
    </source>
</evidence>
<name>A0A9N8W8Z0_9GLOM</name>
<evidence type="ECO:0000256" key="5">
    <source>
        <dbReference type="ARBA" id="ARBA00023242"/>
    </source>
</evidence>
<keyword evidence="3 7" id="KW-0805">Transcription regulation</keyword>
<feature type="region of interest" description="Disordered" evidence="8">
    <location>
        <begin position="530"/>
        <end position="584"/>
    </location>
</feature>
<sequence>MSFKAVLNGNFSRMQFRPRKIDTRKGMCVKLASEVDDEEFSKVIRENPEVVTGVEKGEDEELHFKNLVERQHNMIERNEVNDDVPGKDDEPAIPCPEIGGDAGDIEKEPFFDPNYKHPKSYIKFSLPVEECIGCLYCLDEVDENWLQEHNSKKNSKPLEANTLERIMDFFEKVAKRRPLMLAERKLPSWEDCLKQLPEKLLPWVEDVEIVYTHWKARRNQNIIHYQKVSQLMPEIKVGGNWLTTVAPINKPKNNKIDKNDKKKKTVEAKKDDDDDAYVCFRRRELRPVRRTRRTEAQSVNKLKNIRVDLQSGRDLLGSVQSREKVKKQKIGIDRKVFTLECQVKDLQRELGIKKHPQKIKKQKPFTSQYEIVGLRKNPVKASKKDTDLSLTDITDASILFIDINEFVKTSSYPSAFRSRFGRGGRRRYTLDRSETTKFRVSREIENWRFKYDTDEEEDICSDEDYYTDDEETVDADEEMKDKEISDNPIIWKILTDEDYQNLSTYRKHSKEKQNSPKQPTREEFINAKINTLSQGNTDIRSNSDNRSSGQASQSRPNSEAVQNTEHRVENQVPRINNDSRNNIDIDVQRPSNFLPRVNNIDLRTIEQRPSVNIRTVNDPRTNSTQRNVESRLNTNIDPQAAFVDPRSFNNANVQRDQPQIIMRDQRTNNPSISTQMTSRSQNLTADPNSIRETLLNSVPFSGNHRSTADQNLNGVSRLNGESQQRSLGHNGHAVRSPVSTNHRDNLSPYRRNSQRNNRIPENSTNSGSTFTFTNIGNRIGTNLRGTLATSVGTPNMTASTIPLSNQGGAIITVPVIPISAQIPSRRPSVNIPSNAAQINGDGISQTVVSPNNVIFTSNGQVVTPINTTRTGSNPGMIINSTGQVVGPITTVSLGRSDSNPGVVLNNAGQIVSPMNNSSLTRSGSSSGGAINNAGQVVTTMNNTVLVNASLTRSGSNPGAIDPRRLQRTNQGMLINNNNLIIANMSRNPSNQGTIMNGVAMVDPNAAQHSQTTSGIMLHGNNQMIDPTKMNIVQIGGRMVILDNQNSYVNGGQVQSSTFLNGATQVQQTSSPSTFVNSHSSHPSPLPTNTPNTPNTPRSNMGTPNSRGEKFSTPQDPNSPAQMSLVQRQILLMLAHVTNGSQQAFVHPGNVNNMVRSNGSLSPYIRIGNFTQDELKLFGMNMNNVQQTNSSSTPMIRHSSIGVNPSPNMVNRSNPAVRQTTNVQPTVQSNAGIRHNFILPGAVNMIQTNSPNRQIILPANNNQQRPSPNVINNTNSPSMNNVQIRQNQTNTAFLHANNAQIQTTIATNNDK</sequence>
<dbReference type="GO" id="GO:0035267">
    <property type="term" value="C:NuA4 histone acetyltransferase complex"/>
    <property type="evidence" value="ECO:0007669"/>
    <property type="project" value="InterPro"/>
</dbReference>
<comment type="similarity">
    <text evidence="2 7">Belongs to the enhancer of polycomb family.</text>
</comment>
<dbReference type="InterPro" id="IPR024943">
    <property type="entry name" value="Enhancer_polycomb"/>
</dbReference>
<evidence type="ECO:0000256" key="3">
    <source>
        <dbReference type="ARBA" id="ARBA00023015"/>
    </source>
</evidence>
<feature type="compositionally biased region" description="Polar residues" evidence="8">
    <location>
        <begin position="750"/>
        <end position="761"/>
    </location>
</feature>
<dbReference type="OrthoDB" id="435275at2759"/>
<dbReference type="GO" id="GO:0006357">
    <property type="term" value="P:regulation of transcription by RNA polymerase II"/>
    <property type="evidence" value="ECO:0007669"/>
    <property type="project" value="InterPro"/>
</dbReference>
<keyword evidence="5 7" id="KW-0539">Nucleus</keyword>
<feature type="compositionally biased region" description="Polar residues" evidence="8">
    <location>
        <begin position="1097"/>
        <end position="1119"/>
    </location>
</feature>
<proteinExistence type="inferred from homology"/>
<feature type="region of interest" description="Disordered" evidence="8">
    <location>
        <begin position="721"/>
        <end position="772"/>
    </location>
</feature>
<feature type="region of interest" description="Disordered" evidence="8">
    <location>
        <begin position="1063"/>
        <end position="1119"/>
    </location>
</feature>
<dbReference type="PANTHER" id="PTHR14898">
    <property type="entry name" value="ENHANCER OF POLYCOMB"/>
    <property type="match status" value="1"/>
</dbReference>
<evidence type="ECO:0000256" key="1">
    <source>
        <dbReference type="ARBA" id="ARBA00004123"/>
    </source>
</evidence>
<comment type="subcellular location">
    <subcellularLocation>
        <location evidence="1 7">Nucleus</location>
    </subcellularLocation>
</comment>
<organism evidence="10 11">
    <name type="scientific">Diversispora eburnea</name>
    <dbReference type="NCBI Taxonomy" id="1213867"/>
    <lineage>
        <taxon>Eukaryota</taxon>
        <taxon>Fungi</taxon>
        <taxon>Fungi incertae sedis</taxon>
        <taxon>Mucoromycota</taxon>
        <taxon>Glomeromycotina</taxon>
        <taxon>Glomeromycetes</taxon>
        <taxon>Diversisporales</taxon>
        <taxon>Diversisporaceae</taxon>
        <taxon>Diversispora</taxon>
    </lineage>
</organism>
<dbReference type="Pfam" id="PF10513">
    <property type="entry name" value="EPL1"/>
    <property type="match status" value="1"/>
</dbReference>
<evidence type="ECO:0000313" key="11">
    <source>
        <dbReference type="Proteomes" id="UP000789706"/>
    </source>
</evidence>
<reference evidence="10" key="1">
    <citation type="submission" date="2021-06" db="EMBL/GenBank/DDBJ databases">
        <authorList>
            <person name="Kallberg Y."/>
            <person name="Tangrot J."/>
            <person name="Rosling A."/>
        </authorList>
    </citation>
    <scope>NUCLEOTIDE SEQUENCE</scope>
    <source>
        <strain evidence="10">AZ414A</strain>
    </source>
</reference>
<dbReference type="GO" id="GO:0005634">
    <property type="term" value="C:nucleus"/>
    <property type="evidence" value="ECO:0007669"/>
    <property type="project" value="UniProtKB-SubCell"/>
</dbReference>
<evidence type="ECO:0000256" key="2">
    <source>
        <dbReference type="ARBA" id="ARBA00008035"/>
    </source>
</evidence>
<feature type="compositionally biased region" description="Polar residues" evidence="8">
    <location>
        <begin position="1063"/>
        <end position="1075"/>
    </location>
</feature>
<dbReference type="InterPro" id="IPR019542">
    <property type="entry name" value="Enhancer_polycomb-like_N"/>
</dbReference>
<feature type="region of interest" description="Disordered" evidence="8">
    <location>
        <begin position="665"/>
        <end position="685"/>
    </location>
</feature>
<dbReference type="EMBL" id="CAJVPK010000212">
    <property type="protein sequence ID" value="CAG8475090.1"/>
    <property type="molecule type" value="Genomic_DNA"/>
</dbReference>
<evidence type="ECO:0000256" key="7">
    <source>
        <dbReference type="RuleBase" id="RU361124"/>
    </source>
</evidence>
<feature type="domain" description="Enhancer of polycomb-like N-terminal" evidence="9">
    <location>
        <begin position="18"/>
        <end position="172"/>
    </location>
</feature>
<feature type="compositionally biased region" description="Polar residues" evidence="8">
    <location>
        <begin position="530"/>
        <end position="563"/>
    </location>
</feature>
<comment type="function">
    <text evidence="6">Component of the NuA4 histone acetyltransferase complex which is involved in transcriptional activation of selected genes principally by acetylation of nucleosomal histone H4 and H2A. The NuA4 complex is also involved in DNA repair. Involved in gene silencing by neighboring heterochromatin, blockage of the silencing spreading along the chromosome, and required for cell cycle progression through G2/M.</text>
</comment>
<gene>
    <name evidence="10" type="ORF">DEBURN_LOCUS3357</name>
</gene>
<comment type="caution">
    <text evidence="10">The sequence shown here is derived from an EMBL/GenBank/DDBJ whole genome shotgun (WGS) entry which is preliminary data.</text>
</comment>
<keyword evidence="4 7" id="KW-0804">Transcription</keyword>